<organism evidence="2 3">
    <name type="scientific">Monascus purpureus</name>
    <name type="common">Red mold</name>
    <name type="synonym">Monascus anka</name>
    <dbReference type="NCBI Taxonomy" id="5098"/>
    <lineage>
        <taxon>Eukaryota</taxon>
        <taxon>Fungi</taxon>
        <taxon>Dikarya</taxon>
        <taxon>Ascomycota</taxon>
        <taxon>Pezizomycotina</taxon>
        <taxon>Eurotiomycetes</taxon>
        <taxon>Eurotiomycetidae</taxon>
        <taxon>Eurotiales</taxon>
        <taxon>Aspergillaceae</taxon>
        <taxon>Monascus</taxon>
    </lineage>
</organism>
<accession>A0A507QNF6</accession>
<feature type="region of interest" description="Disordered" evidence="1">
    <location>
        <begin position="1"/>
        <end position="118"/>
    </location>
</feature>
<protein>
    <submittedName>
        <fullName evidence="2">Uncharacterized protein</fullName>
    </submittedName>
</protein>
<feature type="region of interest" description="Disordered" evidence="1">
    <location>
        <begin position="330"/>
        <end position="419"/>
    </location>
</feature>
<feature type="compositionally biased region" description="Basic and acidic residues" evidence="1">
    <location>
        <begin position="403"/>
        <end position="419"/>
    </location>
</feature>
<feature type="compositionally biased region" description="Gly residues" evidence="1">
    <location>
        <begin position="130"/>
        <end position="141"/>
    </location>
</feature>
<keyword evidence="3" id="KW-1185">Reference proteome</keyword>
<comment type="caution">
    <text evidence="2">The sequence shown here is derived from an EMBL/GenBank/DDBJ whole genome shotgun (WGS) entry which is preliminary data.</text>
</comment>
<dbReference type="AlphaFoldDB" id="A0A507QNF6"/>
<proteinExistence type="predicted"/>
<feature type="compositionally biased region" description="Polar residues" evidence="1">
    <location>
        <begin position="372"/>
        <end position="381"/>
    </location>
</feature>
<feature type="compositionally biased region" description="Basic residues" evidence="1">
    <location>
        <begin position="43"/>
        <end position="57"/>
    </location>
</feature>
<evidence type="ECO:0000256" key="1">
    <source>
        <dbReference type="SAM" id="MobiDB-lite"/>
    </source>
</evidence>
<name>A0A507QNF6_MONPU</name>
<feature type="region of interest" description="Disordered" evidence="1">
    <location>
        <begin position="130"/>
        <end position="151"/>
    </location>
</feature>
<dbReference type="Proteomes" id="UP000319663">
    <property type="component" value="Unassembled WGS sequence"/>
</dbReference>
<reference evidence="2 3" key="1">
    <citation type="submission" date="2019-06" db="EMBL/GenBank/DDBJ databases">
        <title>Wine fermentation using esterase from Monascus purpureus.</title>
        <authorList>
            <person name="Geng C."/>
            <person name="Zhang Y."/>
        </authorList>
    </citation>
    <scope>NUCLEOTIDE SEQUENCE [LARGE SCALE GENOMIC DNA]</scope>
    <source>
        <strain evidence="2">HQ1</strain>
    </source>
</reference>
<sequence>MAATEGPPRAHDRNGRRRAFSSWMKRLASLKNPSSESGTIRWSNKRHAGNKSKKSSNKHTPYPLSESNELNERESRSQSAPSLAYSGYDSHAHATSTKSTAPTVSTNGTNGEAGRSDEVYSKAGTLTTAGGGISTIGGGEGSTFSSPAPSVRSMTTTLTTVQSAAPSNQFYVAQNHNHGLTHVNSTQSTSAQQVQFSHQFPTTPVSAVPPHLAPHGHPTYSTATANNILTDNASILTLASSSKHRRRNSLDTNASIRALPPSSLFGGSRESLPLSILSGNAAEPSSASAFSVGGVPNRPSIAGLASTERASVYSSSGVAYLNGAGERTSLHTNRQGLDGASIRSGHYSHARNDSTAASLSGGVSGTPLTGPVVTQTVSNGRISRRSSGWGEITDGGSDEEKEAEQKTEEKTADEKSEHKVQWLAVGSEKSCAGVTPKQENFP</sequence>
<dbReference type="EMBL" id="VIFY01000156">
    <property type="protein sequence ID" value="TQB69383.1"/>
    <property type="molecule type" value="Genomic_DNA"/>
</dbReference>
<gene>
    <name evidence="2" type="ORF">MPDQ_001922</name>
</gene>
<evidence type="ECO:0000313" key="2">
    <source>
        <dbReference type="EMBL" id="TQB69383.1"/>
    </source>
</evidence>
<feature type="compositionally biased region" description="Polar residues" evidence="1">
    <location>
        <begin position="31"/>
        <end position="42"/>
    </location>
</feature>
<feature type="compositionally biased region" description="Polar residues" evidence="1">
    <location>
        <begin position="93"/>
        <end position="110"/>
    </location>
</feature>
<dbReference type="STRING" id="5098.A0A507QNF6"/>
<evidence type="ECO:0000313" key="3">
    <source>
        <dbReference type="Proteomes" id="UP000319663"/>
    </source>
</evidence>
<dbReference type="OrthoDB" id="5377012at2759"/>